<feature type="compositionally biased region" description="Pro residues" evidence="1">
    <location>
        <begin position="51"/>
        <end position="60"/>
    </location>
</feature>
<evidence type="ECO:0000313" key="3">
    <source>
        <dbReference type="RefSeq" id="XP_012943914.2"/>
    </source>
</evidence>
<name>A0ABM1AAD7_APLCA</name>
<dbReference type="GeneID" id="106013260"/>
<dbReference type="Proteomes" id="UP000694888">
    <property type="component" value="Unplaced"/>
</dbReference>
<feature type="compositionally biased region" description="Polar residues" evidence="1">
    <location>
        <begin position="26"/>
        <end position="39"/>
    </location>
</feature>
<proteinExistence type="predicted"/>
<feature type="compositionally biased region" description="Pro residues" evidence="1">
    <location>
        <begin position="182"/>
        <end position="193"/>
    </location>
</feature>
<gene>
    <name evidence="3" type="primary">LOC106013260</name>
</gene>
<evidence type="ECO:0000256" key="1">
    <source>
        <dbReference type="SAM" id="MobiDB-lite"/>
    </source>
</evidence>
<sequence length="193" mass="20837">MSYHNMEPDYGQVRVPPGTAPKPYSQGMSYRQGGQSYRQVNIDHYPDDPSGYPPPPPPDNIPKGYSYDPEDDFPPPPPPAPPHAYAEEDGHLYGNIYGGEARYMRTDDYRPPDYQSVSDGPAGYPGESNYANIQINVAPPTPTSKDSPGGHYDHTAGSRAALSSPRSSQGQPMRPASGDRPVPGPMVPPSGVI</sequence>
<accession>A0ABM1AAD7</accession>
<organism evidence="2 3">
    <name type="scientific">Aplysia californica</name>
    <name type="common">California sea hare</name>
    <dbReference type="NCBI Taxonomy" id="6500"/>
    <lineage>
        <taxon>Eukaryota</taxon>
        <taxon>Metazoa</taxon>
        <taxon>Spiralia</taxon>
        <taxon>Lophotrochozoa</taxon>
        <taxon>Mollusca</taxon>
        <taxon>Gastropoda</taxon>
        <taxon>Heterobranchia</taxon>
        <taxon>Euthyneura</taxon>
        <taxon>Tectipleura</taxon>
        <taxon>Aplysiida</taxon>
        <taxon>Aplysioidea</taxon>
        <taxon>Aplysiidae</taxon>
        <taxon>Aplysia</taxon>
    </lineage>
</organism>
<keyword evidence="2" id="KW-1185">Reference proteome</keyword>
<feature type="compositionally biased region" description="Basic and acidic residues" evidence="1">
    <location>
        <begin position="102"/>
        <end position="111"/>
    </location>
</feature>
<dbReference type="RefSeq" id="XP_012943914.2">
    <property type="nucleotide sequence ID" value="XM_013088460.2"/>
</dbReference>
<keyword evidence="3" id="KW-0687">Ribonucleoprotein</keyword>
<reference evidence="3" key="1">
    <citation type="submission" date="2025-08" db="UniProtKB">
        <authorList>
            <consortium name="RefSeq"/>
        </authorList>
    </citation>
    <scope>IDENTIFICATION</scope>
</reference>
<protein>
    <submittedName>
        <fullName evidence="3">U1 small nuclear ribonucleoprotein C</fullName>
    </submittedName>
</protein>
<evidence type="ECO:0000313" key="2">
    <source>
        <dbReference type="Proteomes" id="UP000694888"/>
    </source>
</evidence>
<feature type="region of interest" description="Disordered" evidence="1">
    <location>
        <begin position="1"/>
        <end position="193"/>
    </location>
</feature>
<dbReference type="GO" id="GO:1990904">
    <property type="term" value="C:ribonucleoprotein complex"/>
    <property type="evidence" value="ECO:0007669"/>
    <property type="project" value="UniProtKB-KW"/>
</dbReference>